<organism evidence="1 2">
    <name type="scientific">Russula earlei</name>
    <dbReference type="NCBI Taxonomy" id="71964"/>
    <lineage>
        <taxon>Eukaryota</taxon>
        <taxon>Fungi</taxon>
        <taxon>Dikarya</taxon>
        <taxon>Basidiomycota</taxon>
        <taxon>Agaricomycotina</taxon>
        <taxon>Agaricomycetes</taxon>
        <taxon>Russulales</taxon>
        <taxon>Russulaceae</taxon>
        <taxon>Russula</taxon>
    </lineage>
</organism>
<comment type="caution">
    <text evidence="1">The sequence shown here is derived from an EMBL/GenBank/DDBJ whole genome shotgun (WGS) entry which is preliminary data.</text>
</comment>
<evidence type="ECO:0000313" key="2">
    <source>
        <dbReference type="Proteomes" id="UP001207468"/>
    </source>
</evidence>
<gene>
    <name evidence="1" type="ORF">F5148DRAFT_999071</name>
</gene>
<dbReference type="Proteomes" id="UP001207468">
    <property type="component" value="Unassembled WGS sequence"/>
</dbReference>
<protein>
    <submittedName>
        <fullName evidence="1">Uncharacterized protein</fullName>
    </submittedName>
</protein>
<dbReference type="EMBL" id="JAGFNK010000115">
    <property type="protein sequence ID" value="KAI9507670.1"/>
    <property type="molecule type" value="Genomic_DNA"/>
</dbReference>
<accession>A0ACC0U823</accession>
<keyword evidence="2" id="KW-1185">Reference proteome</keyword>
<proteinExistence type="predicted"/>
<name>A0ACC0U823_9AGAM</name>
<evidence type="ECO:0000313" key="1">
    <source>
        <dbReference type="EMBL" id="KAI9507670.1"/>
    </source>
</evidence>
<sequence length="477" mass="51098">MATSGPPQPPPPSSSVSAPQPPPPPANPDQITWDGDKMFNIYILDYCKKRGYHKTANQLVTEADIPPESKPPINAQQGLLFEWWSVFWVLFQAKNSGNGSEDALLYHKVRHPHATSHLVLMHPPQHPLVSQHQNQIKSRASQIPPPGVPHPQTRYSLPNGAAGPVPPLPNPHMNGIPVGQPQSLSATPYGHANPATQPNGMPVPPPAPPGHPGPPFSGPMLGRPPLGPQQRLPNGASQYHSPTIAPSPQSGNPQQPPAGPMGQLGRSPHLSTINRAVMLPPNGPQPPPGSGPTGGAHPTPTLPYQQVGRPPSGHDASSQNPMNPHPSPAMSGRIPPGQERSHMDNTLDAELATYPPDLMGEAKLRAGVGDRDAQSLTLEEKQSIIHNATRIKQQNQAQNSGVAGPSGTNMHGQMPNRGPMPQPMQQQMSMQQQRVAKRSSTSPGEEVRHHFHWSYHDVCQHPSAPNLTQKRPVPPGS</sequence>
<reference evidence="1" key="1">
    <citation type="submission" date="2021-03" db="EMBL/GenBank/DDBJ databases">
        <title>Evolutionary priming and transition to the ectomycorrhizal habit in an iconic lineage of mushroom-forming fungi: is preadaptation a requirement?</title>
        <authorList>
            <consortium name="DOE Joint Genome Institute"/>
            <person name="Looney B.P."/>
            <person name="Miyauchi S."/>
            <person name="Morin E."/>
            <person name="Drula E."/>
            <person name="Courty P.E."/>
            <person name="Chicoki N."/>
            <person name="Fauchery L."/>
            <person name="Kohler A."/>
            <person name="Kuo A."/>
            <person name="LaButti K."/>
            <person name="Pangilinan J."/>
            <person name="Lipzen A."/>
            <person name="Riley R."/>
            <person name="Andreopoulos W."/>
            <person name="He G."/>
            <person name="Johnson J."/>
            <person name="Barry K.W."/>
            <person name="Grigoriev I.V."/>
            <person name="Nagy L."/>
            <person name="Hibbett D."/>
            <person name="Henrissat B."/>
            <person name="Matheny P.B."/>
            <person name="Labbe J."/>
            <person name="Martin A.F."/>
        </authorList>
    </citation>
    <scope>NUCLEOTIDE SEQUENCE</scope>
    <source>
        <strain evidence="1">BPL698</strain>
    </source>
</reference>